<dbReference type="Gene3D" id="1.10.357.10">
    <property type="entry name" value="Tetracycline Repressor, domain 2"/>
    <property type="match status" value="1"/>
</dbReference>
<dbReference type="AlphaFoldDB" id="A0A4U1BV26"/>
<keyword evidence="5" id="KW-1185">Reference proteome</keyword>
<feature type="DNA-binding region" description="H-T-H motif" evidence="2">
    <location>
        <begin position="29"/>
        <end position="48"/>
    </location>
</feature>
<evidence type="ECO:0000256" key="2">
    <source>
        <dbReference type="PROSITE-ProRule" id="PRU00335"/>
    </source>
</evidence>
<name>A0A4U1BV26_9SPHI</name>
<dbReference type="Pfam" id="PF00440">
    <property type="entry name" value="TetR_N"/>
    <property type="match status" value="1"/>
</dbReference>
<accession>A0A4U1BV26</accession>
<keyword evidence="1 2" id="KW-0238">DNA-binding</keyword>
<dbReference type="OrthoDB" id="9802802at2"/>
<dbReference type="SUPFAM" id="SSF46689">
    <property type="entry name" value="Homeodomain-like"/>
    <property type="match status" value="1"/>
</dbReference>
<gene>
    <name evidence="4" type="ORF">FA046_13480</name>
</gene>
<evidence type="ECO:0000259" key="3">
    <source>
        <dbReference type="PROSITE" id="PS50977"/>
    </source>
</evidence>
<dbReference type="InterPro" id="IPR001647">
    <property type="entry name" value="HTH_TetR"/>
</dbReference>
<comment type="caution">
    <text evidence="4">The sequence shown here is derived from an EMBL/GenBank/DDBJ whole genome shotgun (WGS) entry which is preliminary data.</text>
</comment>
<protein>
    <submittedName>
        <fullName evidence="4">TetR/AcrR family transcriptional regulator</fullName>
    </submittedName>
</protein>
<evidence type="ECO:0000313" key="4">
    <source>
        <dbReference type="EMBL" id="TKB96195.1"/>
    </source>
</evidence>
<sequence length="204" mass="23839">MIEQVDIKQEQIIEVALKRFSHFGVSKTTMNEIADDLSFSKALLYYYFPDKTTLVLKVIEHIFYDFINKQNSILAGQTSLKLALSSLIDLKIEFGKKYFMLHMNDGQTDHYLTDARFRSLLDKTKEEELNILFKLFSRFKSLGLIKDIDCKDTAQIFIDVLTGLWVFEVHINLKTLIPTEEQFLSIKTKYEKLITIFYDGIIAR</sequence>
<dbReference type="PANTHER" id="PTHR43479">
    <property type="entry name" value="ACREF/ENVCD OPERON REPRESSOR-RELATED"/>
    <property type="match status" value="1"/>
</dbReference>
<feature type="domain" description="HTH tetR-type" evidence="3">
    <location>
        <begin position="6"/>
        <end position="66"/>
    </location>
</feature>
<dbReference type="GO" id="GO:0003677">
    <property type="term" value="F:DNA binding"/>
    <property type="evidence" value="ECO:0007669"/>
    <property type="project" value="UniProtKB-UniRule"/>
</dbReference>
<proteinExistence type="predicted"/>
<dbReference type="InterPro" id="IPR009057">
    <property type="entry name" value="Homeodomain-like_sf"/>
</dbReference>
<dbReference type="Gene3D" id="1.10.10.60">
    <property type="entry name" value="Homeodomain-like"/>
    <property type="match status" value="1"/>
</dbReference>
<organism evidence="4 5">
    <name type="scientific">Pedobacter cryophilus</name>
    <dbReference type="NCBI Taxonomy" id="2571271"/>
    <lineage>
        <taxon>Bacteria</taxon>
        <taxon>Pseudomonadati</taxon>
        <taxon>Bacteroidota</taxon>
        <taxon>Sphingobacteriia</taxon>
        <taxon>Sphingobacteriales</taxon>
        <taxon>Sphingobacteriaceae</taxon>
        <taxon>Pedobacter</taxon>
    </lineage>
</organism>
<dbReference type="Proteomes" id="UP000308181">
    <property type="component" value="Unassembled WGS sequence"/>
</dbReference>
<dbReference type="PROSITE" id="PS50977">
    <property type="entry name" value="HTH_TETR_2"/>
    <property type="match status" value="1"/>
</dbReference>
<reference evidence="4 5" key="1">
    <citation type="submission" date="2019-04" db="EMBL/GenBank/DDBJ databases">
        <title>Pedobacter sp. AR-3-17 sp. nov., isolated from Arctic soil.</title>
        <authorList>
            <person name="Dahal R.H."/>
            <person name="Kim D.-U."/>
        </authorList>
    </citation>
    <scope>NUCLEOTIDE SEQUENCE [LARGE SCALE GENOMIC DNA]</scope>
    <source>
        <strain evidence="4 5">AR-3-17</strain>
    </source>
</reference>
<dbReference type="EMBL" id="SWBP01000005">
    <property type="protein sequence ID" value="TKB96195.1"/>
    <property type="molecule type" value="Genomic_DNA"/>
</dbReference>
<dbReference type="InterPro" id="IPR050624">
    <property type="entry name" value="HTH-type_Tx_Regulator"/>
</dbReference>
<evidence type="ECO:0000313" key="5">
    <source>
        <dbReference type="Proteomes" id="UP000308181"/>
    </source>
</evidence>
<dbReference type="RefSeq" id="WP_136827062.1">
    <property type="nucleotide sequence ID" value="NZ_SWBP01000005.1"/>
</dbReference>
<dbReference type="PANTHER" id="PTHR43479:SF11">
    <property type="entry name" value="ACREF_ENVCD OPERON REPRESSOR-RELATED"/>
    <property type="match status" value="1"/>
</dbReference>
<evidence type="ECO:0000256" key="1">
    <source>
        <dbReference type="ARBA" id="ARBA00023125"/>
    </source>
</evidence>